<evidence type="ECO:0000256" key="12">
    <source>
        <dbReference type="PIRNR" id="PIRNR005514"/>
    </source>
</evidence>
<keyword evidence="11" id="KW-0066">ATP synthesis</keyword>
<dbReference type="GO" id="GO:0045259">
    <property type="term" value="C:proton-transporting ATP synthase complex"/>
    <property type="evidence" value="ECO:0007669"/>
    <property type="project" value="UniProtKB-KW"/>
</dbReference>
<dbReference type="OrthoDB" id="35799at2759"/>
<keyword evidence="7 12" id="KW-0999">Mitochondrion inner membrane</keyword>
<dbReference type="SUPFAM" id="SSF161065">
    <property type="entry name" value="ATP synthase D chain-like"/>
    <property type="match status" value="1"/>
</dbReference>
<evidence type="ECO:0000313" key="15">
    <source>
        <dbReference type="Proteomes" id="UP000193685"/>
    </source>
</evidence>
<evidence type="ECO:0000256" key="7">
    <source>
        <dbReference type="ARBA" id="ARBA00022792"/>
    </source>
</evidence>
<evidence type="ECO:0000256" key="3">
    <source>
        <dbReference type="ARBA" id="ARBA00021688"/>
    </source>
</evidence>
<dbReference type="GeneID" id="63784101"/>
<dbReference type="AlphaFoldDB" id="A0A1Y2FSS7"/>
<evidence type="ECO:0000256" key="8">
    <source>
        <dbReference type="ARBA" id="ARBA00023065"/>
    </source>
</evidence>
<comment type="similarity">
    <text evidence="2 12">Belongs to the ATPase d subunit family.</text>
</comment>
<evidence type="ECO:0000256" key="5">
    <source>
        <dbReference type="ARBA" id="ARBA00022547"/>
    </source>
</evidence>
<name>A0A1Y2FSS7_PROLT</name>
<dbReference type="GO" id="GO:0015078">
    <property type="term" value="F:proton transmembrane transporter activity"/>
    <property type="evidence" value="ECO:0007669"/>
    <property type="project" value="InterPro"/>
</dbReference>
<dbReference type="InterPro" id="IPR036228">
    <property type="entry name" value="ATP_synth_F0_dsu_sf_mt"/>
</dbReference>
<keyword evidence="13" id="KW-0175">Coiled coil</keyword>
<reference evidence="14 15" key="1">
    <citation type="submission" date="2016-07" db="EMBL/GenBank/DDBJ databases">
        <title>Pervasive Adenine N6-methylation of Active Genes in Fungi.</title>
        <authorList>
            <consortium name="DOE Joint Genome Institute"/>
            <person name="Mondo S.J."/>
            <person name="Dannebaum R.O."/>
            <person name="Kuo R.C."/>
            <person name="Labutti K."/>
            <person name="Haridas S."/>
            <person name="Kuo A."/>
            <person name="Salamov A."/>
            <person name="Ahrendt S.R."/>
            <person name="Lipzen A."/>
            <person name="Sullivan W."/>
            <person name="Andreopoulos W.B."/>
            <person name="Clum A."/>
            <person name="Lindquist E."/>
            <person name="Daum C."/>
            <person name="Ramamoorthy G.K."/>
            <person name="Gryganskyi A."/>
            <person name="Culley D."/>
            <person name="Magnuson J.K."/>
            <person name="James T.Y."/>
            <person name="O'Malley M.A."/>
            <person name="Stajich J.E."/>
            <person name="Spatafora J.W."/>
            <person name="Visel A."/>
            <person name="Grigoriev I.V."/>
        </authorList>
    </citation>
    <scope>NUCLEOTIDE SEQUENCE [LARGE SCALE GENOMIC DNA]</scope>
    <source>
        <strain evidence="14 15">12-1054</strain>
    </source>
</reference>
<keyword evidence="15" id="KW-1185">Reference proteome</keyword>
<gene>
    <name evidence="14" type="ORF">BCR37DRAFT_343388</name>
</gene>
<feature type="coiled-coil region" evidence="13">
    <location>
        <begin position="100"/>
        <end position="127"/>
    </location>
</feature>
<dbReference type="Gene3D" id="6.10.280.70">
    <property type="match status" value="1"/>
</dbReference>
<comment type="subcellular location">
    <subcellularLocation>
        <location evidence="1 12">Mitochondrion inner membrane</location>
    </subcellularLocation>
</comment>
<evidence type="ECO:0000256" key="11">
    <source>
        <dbReference type="ARBA" id="ARBA00023310"/>
    </source>
</evidence>
<keyword evidence="4 12" id="KW-0813">Transport</keyword>
<dbReference type="PIRSF" id="PIRSF005514">
    <property type="entry name" value="ATPase_F0_D_mt"/>
    <property type="match status" value="1"/>
</dbReference>
<dbReference type="GO" id="GO:0015986">
    <property type="term" value="P:proton motive force-driven ATP synthesis"/>
    <property type="evidence" value="ECO:0007669"/>
    <property type="project" value="UniProtKB-UniRule"/>
</dbReference>
<evidence type="ECO:0000256" key="13">
    <source>
        <dbReference type="SAM" id="Coils"/>
    </source>
</evidence>
<dbReference type="InterPro" id="IPR008689">
    <property type="entry name" value="ATP_synth_F0_dsu_mt"/>
</dbReference>
<evidence type="ECO:0000256" key="6">
    <source>
        <dbReference type="ARBA" id="ARBA00022781"/>
    </source>
</evidence>
<evidence type="ECO:0000256" key="2">
    <source>
        <dbReference type="ARBA" id="ARBA00006842"/>
    </source>
</evidence>
<keyword evidence="5" id="KW-0138">CF(0)</keyword>
<keyword evidence="6 12" id="KW-0375">Hydrogen ion transport</keyword>
<accession>A0A1Y2FSS7</accession>
<evidence type="ECO:0000256" key="4">
    <source>
        <dbReference type="ARBA" id="ARBA00022448"/>
    </source>
</evidence>
<comment type="function">
    <text evidence="12">Mitochondrial membrane ATP synthase (F(1)F(0) ATP synthase or Complex V) produces ATP from ADP in the presence of a proton gradient across the membrane which is generated by electron transport complexes of the respiratory chain. F-type ATPases consist of two structural domains, F(1) - containing the extramembraneous catalytic core, and F(0) - containing the membrane proton channel, linked together by a central stalk and a peripheral stalk. During catalysis, ATP synthesis in the catalytic domain of F(1) is coupled via a rotary mechanism of the central stalk subunits to proton translocation.</text>
</comment>
<keyword evidence="8 12" id="KW-0406">Ion transport</keyword>
<dbReference type="STRING" id="56484.A0A1Y2FSS7"/>
<keyword evidence="9 12" id="KW-0496">Mitochondrion</keyword>
<evidence type="ECO:0000256" key="1">
    <source>
        <dbReference type="ARBA" id="ARBA00004273"/>
    </source>
</evidence>
<dbReference type="RefSeq" id="XP_040727845.1">
    <property type="nucleotide sequence ID" value="XM_040867502.1"/>
</dbReference>
<dbReference type="Proteomes" id="UP000193685">
    <property type="component" value="Unassembled WGS sequence"/>
</dbReference>
<protein>
    <recommendedName>
        <fullName evidence="3 12">ATP synthase subunit d, mitochondrial</fullName>
    </recommendedName>
</protein>
<dbReference type="EMBL" id="MCFI01000002">
    <property type="protein sequence ID" value="ORY86989.1"/>
    <property type="molecule type" value="Genomic_DNA"/>
</dbReference>
<evidence type="ECO:0000313" key="14">
    <source>
        <dbReference type="EMBL" id="ORY86989.1"/>
    </source>
</evidence>
<dbReference type="Pfam" id="PF05873">
    <property type="entry name" value="Mt_ATP-synt_D"/>
    <property type="match status" value="1"/>
</dbReference>
<dbReference type="PANTHER" id="PTHR12700">
    <property type="entry name" value="ATP SYNTHASE SUBUNIT D, MITOCHONDRIAL"/>
    <property type="match status" value="1"/>
</dbReference>
<keyword evidence="10 12" id="KW-0472">Membrane</keyword>
<organism evidence="14 15">
    <name type="scientific">Protomyces lactucae-debilis</name>
    <dbReference type="NCBI Taxonomy" id="2754530"/>
    <lineage>
        <taxon>Eukaryota</taxon>
        <taxon>Fungi</taxon>
        <taxon>Dikarya</taxon>
        <taxon>Ascomycota</taxon>
        <taxon>Taphrinomycotina</taxon>
        <taxon>Taphrinomycetes</taxon>
        <taxon>Taphrinales</taxon>
        <taxon>Protomycetaceae</taxon>
        <taxon>Protomyces</taxon>
    </lineage>
</organism>
<dbReference type="OMA" id="VSKGRWA"/>
<evidence type="ECO:0000256" key="9">
    <source>
        <dbReference type="ARBA" id="ARBA00023128"/>
    </source>
</evidence>
<comment type="caution">
    <text evidence="14">The sequence shown here is derived from an EMBL/GenBank/DDBJ whole genome shotgun (WGS) entry which is preliminary data.</text>
</comment>
<sequence>MSVRSAVSKVDWTLVTSKLGLSQQTLSQLSSFRKRNTDARDKLALLEQQRTEVDFSHYRGLLKNTAVVEEIEKSYKSFKPATVDTKAQLKAIDQFEAKAVSNAQETSKTIEQELGDLKATLDNISQARDFEELTVEDVMKARPDIQKNVETMVKKGRWVIPGYNDKFGSTVIM</sequence>
<evidence type="ECO:0000256" key="10">
    <source>
        <dbReference type="ARBA" id="ARBA00023136"/>
    </source>
</evidence>
<dbReference type="GO" id="GO:0005743">
    <property type="term" value="C:mitochondrial inner membrane"/>
    <property type="evidence" value="ECO:0007669"/>
    <property type="project" value="UniProtKB-SubCell"/>
</dbReference>
<proteinExistence type="inferred from homology"/>